<dbReference type="AlphaFoldDB" id="A0A4R8FVG6"/>
<protein>
    <submittedName>
        <fullName evidence="1">Uncharacterized protein</fullName>
    </submittedName>
</protein>
<dbReference type="RefSeq" id="WP_134016885.1">
    <property type="nucleotide sequence ID" value="NZ_SOEC01000004.1"/>
</dbReference>
<evidence type="ECO:0000313" key="1">
    <source>
        <dbReference type="EMBL" id="TDX30804.1"/>
    </source>
</evidence>
<dbReference type="EMBL" id="SOEC01000004">
    <property type="protein sequence ID" value="TDX30804.1"/>
    <property type="molecule type" value="Genomic_DNA"/>
</dbReference>
<gene>
    <name evidence="1" type="ORF">DFO67_10459</name>
</gene>
<name>A0A4R8FVG6_9GAMM</name>
<organism evidence="1 2">
    <name type="scientific">Modicisalibacter xianhensis</name>
    <dbReference type="NCBI Taxonomy" id="442341"/>
    <lineage>
        <taxon>Bacteria</taxon>
        <taxon>Pseudomonadati</taxon>
        <taxon>Pseudomonadota</taxon>
        <taxon>Gammaproteobacteria</taxon>
        <taxon>Oceanospirillales</taxon>
        <taxon>Halomonadaceae</taxon>
        <taxon>Modicisalibacter</taxon>
    </lineage>
</organism>
<comment type="caution">
    <text evidence="1">The sequence shown here is derived from an EMBL/GenBank/DDBJ whole genome shotgun (WGS) entry which is preliminary data.</text>
</comment>
<dbReference type="Proteomes" id="UP000294489">
    <property type="component" value="Unassembled WGS sequence"/>
</dbReference>
<evidence type="ECO:0000313" key="2">
    <source>
        <dbReference type="Proteomes" id="UP000294489"/>
    </source>
</evidence>
<accession>A0A4R8FVG6</accession>
<proteinExistence type="predicted"/>
<reference evidence="1 2" key="1">
    <citation type="submission" date="2019-03" db="EMBL/GenBank/DDBJ databases">
        <title>Freshwater and sediment microbial communities from various areas in North America, analyzing microbe dynamics in response to fracking.</title>
        <authorList>
            <person name="Lamendella R."/>
        </authorList>
    </citation>
    <scope>NUCLEOTIDE SEQUENCE [LARGE SCALE GENOMIC DNA]</scope>
    <source>
        <strain evidence="1 2">6_TX</strain>
    </source>
</reference>
<sequence>MRIEINGTENVELVCNGKLIAEFNAGGVLDAACHQKEIQSARVALVLAKQMALVTDWDAFADGVKNVLRGHPHGGVPGYVAPPEPNPSHDRANTYRANWDIGEFVRRFVSDDQLDLFGEVA</sequence>